<sequence length="177" mass="19556">MRAATPQLNTHKHPTNNMTIKTRTYDSSSDFGEEMMDYTKIEDEPLVIPPEIDSRTTMFLMASADGHAGLVRSYLKQGVDPSISNQLALALAVKGGNPDCITALLSDRRVDVTARGHFALRAAVGDQDVVSSVANHYADKNIWFPDMIWAQVKGYFEDNLPHFESTDGTALNARRSL</sequence>
<dbReference type="InterPro" id="IPR036770">
    <property type="entry name" value="Ankyrin_rpt-contain_sf"/>
</dbReference>
<evidence type="ECO:0000313" key="2">
    <source>
        <dbReference type="Proteomes" id="UP000241769"/>
    </source>
</evidence>
<comment type="caution">
    <text evidence="1">The sequence shown here is derived from an EMBL/GenBank/DDBJ whole genome shotgun (WGS) entry which is preliminary data.</text>
</comment>
<dbReference type="Proteomes" id="UP000241769">
    <property type="component" value="Unassembled WGS sequence"/>
</dbReference>
<dbReference type="AlphaFoldDB" id="A0A2P6NC85"/>
<proteinExistence type="predicted"/>
<dbReference type="OrthoDB" id="7464126at2759"/>
<dbReference type="Gene3D" id="1.25.40.20">
    <property type="entry name" value="Ankyrin repeat-containing domain"/>
    <property type="match status" value="1"/>
</dbReference>
<dbReference type="Pfam" id="PF12796">
    <property type="entry name" value="Ank_2"/>
    <property type="match status" value="1"/>
</dbReference>
<dbReference type="InParanoid" id="A0A2P6NC85"/>
<dbReference type="SUPFAM" id="SSF48403">
    <property type="entry name" value="Ankyrin repeat"/>
    <property type="match status" value="1"/>
</dbReference>
<dbReference type="InterPro" id="IPR002110">
    <property type="entry name" value="Ankyrin_rpt"/>
</dbReference>
<dbReference type="EMBL" id="MDYQ01000121">
    <property type="protein sequence ID" value="PRP81567.1"/>
    <property type="molecule type" value="Genomic_DNA"/>
</dbReference>
<organism evidence="1 2">
    <name type="scientific">Planoprotostelium fungivorum</name>
    <dbReference type="NCBI Taxonomy" id="1890364"/>
    <lineage>
        <taxon>Eukaryota</taxon>
        <taxon>Amoebozoa</taxon>
        <taxon>Evosea</taxon>
        <taxon>Variosea</taxon>
        <taxon>Cavosteliida</taxon>
        <taxon>Cavosteliaceae</taxon>
        <taxon>Planoprotostelium</taxon>
    </lineage>
</organism>
<reference evidence="1 2" key="1">
    <citation type="journal article" date="2018" name="Genome Biol. Evol.">
        <title>Multiple Roots of Fruiting Body Formation in Amoebozoa.</title>
        <authorList>
            <person name="Hillmann F."/>
            <person name="Forbes G."/>
            <person name="Novohradska S."/>
            <person name="Ferling I."/>
            <person name="Riege K."/>
            <person name="Groth M."/>
            <person name="Westermann M."/>
            <person name="Marz M."/>
            <person name="Spaller T."/>
            <person name="Winckler T."/>
            <person name="Schaap P."/>
            <person name="Glockner G."/>
        </authorList>
    </citation>
    <scope>NUCLEOTIDE SEQUENCE [LARGE SCALE GENOMIC DNA]</scope>
    <source>
        <strain evidence="1 2">Jena</strain>
    </source>
</reference>
<name>A0A2P6NC85_9EUKA</name>
<gene>
    <name evidence="1" type="ORF">PROFUN_01074</name>
</gene>
<keyword evidence="2" id="KW-1185">Reference proteome</keyword>
<accession>A0A2P6NC85</accession>
<evidence type="ECO:0000313" key="1">
    <source>
        <dbReference type="EMBL" id="PRP81567.1"/>
    </source>
</evidence>
<protein>
    <submittedName>
        <fullName evidence="1">Uncharacterized protein</fullName>
    </submittedName>
</protein>